<dbReference type="VEuPathDB" id="FungiDB:P174DRAFT_267857"/>
<name>A0A2I1BZ26_ASPN1</name>
<dbReference type="AlphaFoldDB" id="A0A2I1BZ26"/>
<protein>
    <submittedName>
        <fullName evidence="1">Uncharacterized protein</fullName>
    </submittedName>
</protein>
<dbReference type="RefSeq" id="XP_024679213.1">
    <property type="nucleotide sequence ID" value="XM_024821510.1"/>
</dbReference>
<reference evidence="2" key="1">
    <citation type="journal article" date="2018" name="Proc. Natl. Acad. Sci. U.S.A.">
        <title>Linking secondary metabolites to gene clusters through genome sequencing of six diverse Aspergillus species.</title>
        <authorList>
            <person name="Kaerboelling I."/>
            <person name="Vesth T.C."/>
            <person name="Frisvad J.C."/>
            <person name="Nybo J.L."/>
            <person name="Theobald S."/>
            <person name="Kuo A."/>
            <person name="Bowyer P."/>
            <person name="Matsuda Y."/>
            <person name="Mondo S."/>
            <person name="Lyhne E.K."/>
            <person name="Kogle M.E."/>
            <person name="Clum A."/>
            <person name="Lipzen A."/>
            <person name="Salamov A."/>
            <person name="Ngan C.Y."/>
            <person name="Daum C."/>
            <person name="Chiniquy J."/>
            <person name="Barry K."/>
            <person name="LaButti K."/>
            <person name="Haridas S."/>
            <person name="Simmons B.A."/>
            <person name="Magnuson J.K."/>
            <person name="Mortensen U.H."/>
            <person name="Larsen T.O."/>
            <person name="Grigoriev I.V."/>
            <person name="Baker S.E."/>
            <person name="Andersen M.R."/>
        </authorList>
    </citation>
    <scope>NUCLEOTIDE SEQUENCE [LARGE SCALE GENOMIC DNA]</scope>
    <source>
        <strain evidence="2">IBT 16806</strain>
    </source>
</reference>
<keyword evidence="2" id="KW-1185">Reference proteome</keyword>
<accession>A0A2I1BZ26</accession>
<evidence type="ECO:0000313" key="2">
    <source>
        <dbReference type="Proteomes" id="UP000234474"/>
    </source>
</evidence>
<organism evidence="1 2">
    <name type="scientific">Aspergillus novofumigatus (strain IBT 16806)</name>
    <dbReference type="NCBI Taxonomy" id="1392255"/>
    <lineage>
        <taxon>Eukaryota</taxon>
        <taxon>Fungi</taxon>
        <taxon>Dikarya</taxon>
        <taxon>Ascomycota</taxon>
        <taxon>Pezizomycotina</taxon>
        <taxon>Eurotiomycetes</taxon>
        <taxon>Eurotiomycetidae</taxon>
        <taxon>Eurotiales</taxon>
        <taxon>Aspergillaceae</taxon>
        <taxon>Aspergillus</taxon>
        <taxon>Aspergillus subgen. Fumigati</taxon>
    </lineage>
</organism>
<dbReference type="EMBL" id="MSZS01000007">
    <property type="protein sequence ID" value="PKX90618.1"/>
    <property type="molecule type" value="Genomic_DNA"/>
</dbReference>
<proteinExistence type="predicted"/>
<dbReference type="OrthoDB" id="4511056at2759"/>
<evidence type="ECO:0000313" key="1">
    <source>
        <dbReference type="EMBL" id="PKX90618.1"/>
    </source>
</evidence>
<comment type="caution">
    <text evidence="1">The sequence shown here is derived from an EMBL/GenBank/DDBJ whole genome shotgun (WGS) entry which is preliminary data.</text>
</comment>
<sequence>MCCFSVEVVSRSKEDHLDPVPRAAYWALPVIVRMVCLRRDMGDPVDVSDSTALIGDEIPPMRIMSVDLRHLPRVLQDYHVRFTQLVAEMKRSGAPDKEAHHLSFSPLPDDYYRAADEESDTMALAIAKAVDRGDRGQATPACVHISYS</sequence>
<dbReference type="Proteomes" id="UP000234474">
    <property type="component" value="Unassembled WGS sequence"/>
</dbReference>
<dbReference type="GeneID" id="36528836"/>
<gene>
    <name evidence="1" type="ORF">P174DRAFT_267857</name>
</gene>